<dbReference type="AlphaFoldDB" id="B4DXX6"/>
<organism evidence="2">
    <name type="scientific">Homo sapiens</name>
    <name type="common">Human</name>
    <dbReference type="NCBI Taxonomy" id="9606"/>
    <lineage>
        <taxon>Eukaryota</taxon>
        <taxon>Metazoa</taxon>
        <taxon>Chordata</taxon>
        <taxon>Craniata</taxon>
        <taxon>Vertebrata</taxon>
        <taxon>Euteleostomi</taxon>
        <taxon>Mammalia</taxon>
        <taxon>Eutheria</taxon>
        <taxon>Euarchontoglires</taxon>
        <taxon>Primates</taxon>
        <taxon>Haplorrhini</taxon>
        <taxon>Catarrhini</taxon>
        <taxon>Hominidae</taxon>
        <taxon>Homo</taxon>
    </lineage>
</organism>
<feature type="region of interest" description="Disordered" evidence="1">
    <location>
        <begin position="28"/>
        <end position="99"/>
    </location>
</feature>
<feature type="compositionally biased region" description="Polar residues" evidence="1">
    <location>
        <begin position="41"/>
        <end position="52"/>
    </location>
</feature>
<feature type="compositionally biased region" description="Low complexity" evidence="1">
    <location>
        <begin position="68"/>
        <end position="85"/>
    </location>
</feature>
<dbReference type="EMBL" id="AK302171">
    <property type="protein sequence ID" value="BAG63538.1"/>
    <property type="molecule type" value="mRNA"/>
</dbReference>
<evidence type="ECO:0000313" key="2">
    <source>
        <dbReference type="EMBL" id="BAG63538.1"/>
    </source>
</evidence>
<evidence type="ECO:0000256" key="1">
    <source>
        <dbReference type="SAM" id="MobiDB-lite"/>
    </source>
</evidence>
<reference evidence="2" key="1">
    <citation type="submission" date="2007-10" db="EMBL/GenBank/DDBJ databases">
        <title>NEDO human cDNA sequencing project focused on splicing variants.</title>
        <authorList>
            <person name="Wakamatsu A."/>
            <person name="Yamamoto J."/>
            <person name="Kimura K."/>
            <person name="Ishii S."/>
            <person name="Watanabe K."/>
            <person name="Sugiyama A."/>
            <person name="Murakawa K."/>
            <person name="Kaida T."/>
            <person name="Tsuchiya K."/>
            <person name="Fukuzumi Y."/>
            <person name="Kumagai A."/>
            <person name="Oishi Y."/>
            <person name="Yamamoto S."/>
            <person name="Ono Y."/>
            <person name="Komori Y."/>
            <person name="Yamazaki M."/>
            <person name="Kisu Y."/>
            <person name="Nishikawa T."/>
            <person name="Sugano S."/>
            <person name="Nomura N."/>
            <person name="Isogai T."/>
        </authorList>
    </citation>
    <scope>NUCLEOTIDE SEQUENCE</scope>
    <source>
        <tissue evidence="2">Testis</tissue>
    </source>
</reference>
<name>B4DXX6_HUMAN</name>
<protein>
    <submittedName>
        <fullName evidence="2">cDNA FLJ52611</fullName>
    </submittedName>
</protein>
<sequence>MTRPLPESIRLLRHTGLVPPTPVPLGYPHQSFVSQPHPFSKQPSPCPRQSPQGDFGWVSPGASRSITGPSSPAAPSLISLGSLGSHLQGARPHPRQSSLGDFGLVTPGTPCCRLCPPLLLPQGRPPWVLCAGVSKELGPNPVLPSPIVEQRLGHGADMVPPPDQEEWNVVMSQST</sequence>
<proteinExistence type="evidence at transcript level"/>
<accession>B4DXX6</accession>